<keyword evidence="1" id="KW-1133">Transmembrane helix</keyword>
<name>A0A6F8ZD08_9FIRM</name>
<keyword evidence="1" id="KW-0812">Transmembrane</keyword>
<evidence type="ECO:0000256" key="1">
    <source>
        <dbReference type="SAM" id="Phobius"/>
    </source>
</evidence>
<feature type="transmembrane region" description="Helical" evidence="1">
    <location>
        <begin position="20"/>
        <end position="37"/>
    </location>
</feature>
<dbReference type="KEGG" id="hfv:R50_0034"/>
<dbReference type="Proteomes" id="UP000503399">
    <property type="component" value="Chromosome"/>
</dbReference>
<sequence>MVPFAARKATLALLSWKTWLFLGLMEGAGVMIFVTTAL</sequence>
<dbReference type="EMBL" id="LR778114">
    <property type="protein sequence ID" value="CAB1127540.1"/>
    <property type="molecule type" value="Genomic_DNA"/>
</dbReference>
<reference evidence="2 3" key="1">
    <citation type="submission" date="2020-02" db="EMBL/GenBank/DDBJ databases">
        <authorList>
            <person name="Hogendoorn C."/>
        </authorList>
    </citation>
    <scope>NUCLEOTIDE SEQUENCE [LARGE SCALE GENOMIC DNA]</scope>
    <source>
        <strain evidence="2">R501</strain>
    </source>
</reference>
<keyword evidence="1" id="KW-0472">Membrane</keyword>
<keyword evidence="3" id="KW-1185">Reference proteome</keyword>
<dbReference type="AlphaFoldDB" id="A0A6F8ZD08"/>
<organism evidence="2 3">
    <name type="scientific">Candidatus Hydrogenisulfobacillus filiaventi</name>
    <dbReference type="NCBI Taxonomy" id="2707344"/>
    <lineage>
        <taxon>Bacteria</taxon>
        <taxon>Bacillati</taxon>
        <taxon>Bacillota</taxon>
        <taxon>Clostridia</taxon>
        <taxon>Eubacteriales</taxon>
        <taxon>Clostridiales Family XVII. Incertae Sedis</taxon>
        <taxon>Candidatus Hydrogenisulfobacillus</taxon>
    </lineage>
</organism>
<evidence type="ECO:0000313" key="2">
    <source>
        <dbReference type="EMBL" id="CAB1127540.1"/>
    </source>
</evidence>
<accession>A0A6F8ZD08</accession>
<evidence type="ECO:0000313" key="3">
    <source>
        <dbReference type="Proteomes" id="UP000503399"/>
    </source>
</evidence>
<protein>
    <submittedName>
        <fullName evidence="2">Uncharacterized protein</fullName>
    </submittedName>
</protein>
<gene>
    <name evidence="2" type="ORF">R50_0034</name>
</gene>
<proteinExistence type="predicted"/>